<dbReference type="GO" id="GO:0008113">
    <property type="term" value="F:peptide-methionine (S)-S-oxide reductase activity"/>
    <property type="evidence" value="ECO:0007669"/>
    <property type="project" value="UniProtKB-UniRule"/>
</dbReference>
<dbReference type="SUPFAM" id="SSF55068">
    <property type="entry name" value="Peptide methionine sulfoxide reductase"/>
    <property type="match status" value="1"/>
</dbReference>
<dbReference type="Pfam" id="PF01625">
    <property type="entry name" value="PMSR"/>
    <property type="match status" value="1"/>
</dbReference>
<dbReference type="NCBIfam" id="TIGR00401">
    <property type="entry name" value="msrA"/>
    <property type="match status" value="1"/>
</dbReference>
<reference evidence="6 7" key="1">
    <citation type="submission" date="2020-12" db="EMBL/GenBank/DDBJ databases">
        <title>Sulforoseuscoccus oceanibium gen. nov., sp. nov., a representative of the phylum Verrucomicrobia with special cytoplasmic membrane, and proposal of Sulforoseuscoccusaceae fam. nov.</title>
        <authorList>
            <person name="Xi F."/>
        </authorList>
    </citation>
    <scope>NUCLEOTIDE SEQUENCE [LARGE SCALE GENOMIC DNA]</scope>
    <source>
        <strain evidence="6 7">T37</strain>
    </source>
</reference>
<keyword evidence="7" id="KW-1185">Reference proteome</keyword>
<dbReference type="Proteomes" id="UP000475117">
    <property type="component" value="Chromosome"/>
</dbReference>
<gene>
    <name evidence="4 6" type="primary">msrA</name>
    <name evidence="6" type="ORF">G3M56_001815</name>
</gene>
<dbReference type="PANTHER" id="PTHR43774:SF1">
    <property type="entry name" value="PEPTIDE METHIONINE SULFOXIDE REDUCTASE MSRA 2"/>
    <property type="match status" value="1"/>
</dbReference>
<accession>A0A6B3LEC5</accession>
<evidence type="ECO:0000313" key="6">
    <source>
        <dbReference type="EMBL" id="QQL46342.1"/>
    </source>
</evidence>
<protein>
    <recommendedName>
        <fullName evidence="4">Peptide methionine sulfoxide reductase MsrA</fullName>
        <shortName evidence="4">Protein-methionine-S-oxide reductase</shortName>
        <ecNumber evidence="4">1.8.4.11</ecNumber>
    </recommendedName>
    <alternativeName>
        <fullName evidence="4">Peptide-methionine (S)-S-oxide reductase</fullName>
        <shortName evidence="4">Peptide Met(O) reductase</shortName>
    </alternativeName>
</protein>
<comment type="catalytic activity">
    <reaction evidence="3 4">
        <text>[thioredoxin]-disulfide + L-methionine + H2O = L-methionine (S)-S-oxide + [thioredoxin]-dithiol</text>
        <dbReference type="Rhea" id="RHEA:19993"/>
        <dbReference type="Rhea" id="RHEA-COMP:10698"/>
        <dbReference type="Rhea" id="RHEA-COMP:10700"/>
        <dbReference type="ChEBI" id="CHEBI:15377"/>
        <dbReference type="ChEBI" id="CHEBI:29950"/>
        <dbReference type="ChEBI" id="CHEBI:50058"/>
        <dbReference type="ChEBI" id="CHEBI:57844"/>
        <dbReference type="ChEBI" id="CHEBI:58772"/>
        <dbReference type="EC" id="1.8.4.11"/>
    </reaction>
</comment>
<comment type="function">
    <text evidence="4">Has an important function as a repair enzyme for proteins that have been inactivated by oxidation. Catalyzes the reversible oxidation-reduction of methionine sulfoxide in proteins to methionine.</text>
</comment>
<proteinExistence type="inferred from homology"/>
<keyword evidence="1 4" id="KW-0560">Oxidoreductase</keyword>
<dbReference type="HAMAP" id="MF_01401">
    <property type="entry name" value="MsrA"/>
    <property type="match status" value="1"/>
</dbReference>
<dbReference type="InterPro" id="IPR002569">
    <property type="entry name" value="Met_Sox_Rdtase_MsrA_dom"/>
</dbReference>
<organism evidence="6 7">
    <name type="scientific">Sulfuriroseicoccus oceanibius</name>
    <dbReference type="NCBI Taxonomy" id="2707525"/>
    <lineage>
        <taxon>Bacteria</taxon>
        <taxon>Pseudomonadati</taxon>
        <taxon>Verrucomicrobiota</taxon>
        <taxon>Verrucomicrobiia</taxon>
        <taxon>Verrucomicrobiales</taxon>
        <taxon>Verrucomicrobiaceae</taxon>
        <taxon>Sulfuriroseicoccus</taxon>
    </lineage>
</organism>
<dbReference type="EMBL" id="CP066776">
    <property type="protein sequence ID" value="QQL46342.1"/>
    <property type="molecule type" value="Genomic_DNA"/>
</dbReference>
<evidence type="ECO:0000259" key="5">
    <source>
        <dbReference type="Pfam" id="PF01625"/>
    </source>
</evidence>
<sequence length="181" mass="20448">MPDREITTPGEGHEQISLGAGCFWCVEAVLKQVDGVLGVTSGYQGGHTENPTYQEICTGTTNHAEVVHVVYDPEKLTTDQLLDWFWRLHDPTQLNRQGNDIGTQYRSVIFYYTDDQKAVAEASMKAAQAHFDQPIVTQIVKAPEFYPAEVSHQDYYELNKNKNPYCRAVITPKLEKLGLEK</sequence>
<evidence type="ECO:0000256" key="2">
    <source>
        <dbReference type="ARBA" id="ARBA00047806"/>
    </source>
</evidence>
<evidence type="ECO:0000256" key="4">
    <source>
        <dbReference type="HAMAP-Rule" id="MF_01401"/>
    </source>
</evidence>
<dbReference type="PANTHER" id="PTHR43774">
    <property type="entry name" value="PEPTIDE METHIONINE SULFOXIDE REDUCTASE"/>
    <property type="match status" value="1"/>
</dbReference>
<dbReference type="AlphaFoldDB" id="A0A6B3LEC5"/>
<feature type="active site" evidence="4">
    <location>
        <position position="22"/>
    </location>
</feature>
<dbReference type="Gene3D" id="3.30.1060.10">
    <property type="entry name" value="Peptide methionine sulphoxide reductase MsrA"/>
    <property type="match status" value="1"/>
</dbReference>
<dbReference type="InterPro" id="IPR036509">
    <property type="entry name" value="Met_Sox_Rdtase_MsrA_sf"/>
</dbReference>
<comment type="catalytic activity">
    <reaction evidence="2 4">
        <text>L-methionyl-[protein] + [thioredoxin]-disulfide + H2O = L-methionyl-(S)-S-oxide-[protein] + [thioredoxin]-dithiol</text>
        <dbReference type="Rhea" id="RHEA:14217"/>
        <dbReference type="Rhea" id="RHEA-COMP:10698"/>
        <dbReference type="Rhea" id="RHEA-COMP:10700"/>
        <dbReference type="Rhea" id="RHEA-COMP:12313"/>
        <dbReference type="Rhea" id="RHEA-COMP:12315"/>
        <dbReference type="ChEBI" id="CHEBI:15377"/>
        <dbReference type="ChEBI" id="CHEBI:16044"/>
        <dbReference type="ChEBI" id="CHEBI:29950"/>
        <dbReference type="ChEBI" id="CHEBI:44120"/>
        <dbReference type="ChEBI" id="CHEBI:50058"/>
        <dbReference type="EC" id="1.8.4.11"/>
    </reaction>
</comment>
<dbReference type="KEGG" id="soa:G3M56_001815"/>
<evidence type="ECO:0000313" key="7">
    <source>
        <dbReference type="Proteomes" id="UP000475117"/>
    </source>
</evidence>
<evidence type="ECO:0000256" key="1">
    <source>
        <dbReference type="ARBA" id="ARBA00023002"/>
    </source>
</evidence>
<feature type="domain" description="Peptide methionine sulphoxide reductase MsrA" evidence="5">
    <location>
        <begin position="16"/>
        <end position="166"/>
    </location>
</feature>
<name>A0A6B3LEC5_9BACT</name>
<dbReference type="EC" id="1.8.4.11" evidence="4"/>
<comment type="similarity">
    <text evidence="4">Belongs to the MsrA Met sulfoxide reductase family.</text>
</comment>
<evidence type="ECO:0000256" key="3">
    <source>
        <dbReference type="ARBA" id="ARBA00048782"/>
    </source>
</evidence>